<name>A0A1B6NU95_9ZZZZ</name>
<proteinExistence type="predicted"/>
<accession>A0A1B6NU95</accession>
<gene>
    <name evidence="1" type="ORF">MGSAQ_001562</name>
</gene>
<feature type="non-terminal residue" evidence="1">
    <location>
        <position position="1"/>
    </location>
</feature>
<dbReference type="AlphaFoldDB" id="A0A1B6NU95"/>
<evidence type="ECO:0000313" key="1">
    <source>
        <dbReference type="EMBL" id="KTF06943.1"/>
    </source>
</evidence>
<sequence length="20" mass="2405">YRYTDRQQPQINALKQVLGL</sequence>
<comment type="caution">
    <text evidence="1">The sequence shown here is derived from an EMBL/GenBank/DDBJ whole genome shotgun (WGS) entry which is preliminary data.</text>
</comment>
<reference evidence="1" key="1">
    <citation type="submission" date="2013-11" db="EMBL/GenBank/DDBJ databases">
        <title>Microbial diversity, functional groups and degradation webs in Northern and Southern Mediterranean and Red Sea marine crude oil polluted sites.</title>
        <authorList>
            <person name="Daffonchio D."/>
            <person name="Mapelli F."/>
            <person name="Ferrer M."/>
            <person name="Richter M."/>
            <person name="Cherif A."/>
            <person name="Malkawi H.I."/>
            <person name="Yakimov M.M."/>
            <person name="Abdel-Fattah Y.R."/>
            <person name="Blaghen M."/>
            <person name="Golyshin P.N."/>
            <person name="Kalogerakis N."/>
            <person name="Boon N."/>
            <person name="Magagnini M."/>
            <person name="Fava F."/>
        </authorList>
    </citation>
    <scope>NUCLEOTIDE SEQUENCE</scope>
</reference>
<protein>
    <submittedName>
        <fullName evidence="1">Uncharacterized protein</fullName>
    </submittedName>
</protein>
<organism evidence="1">
    <name type="scientific">marine sediment metagenome</name>
    <dbReference type="NCBI Taxonomy" id="412755"/>
    <lineage>
        <taxon>unclassified sequences</taxon>
        <taxon>metagenomes</taxon>
        <taxon>ecological metagenomes</taxon>
    </lineage>
</organism>
<dbReference type="EMBL" id="AYSL01000849">
    <property type="protein sequence ID" value="KTF06943.1"/>
    <property type="molecule type" value="Genomic_DNA"/>
</dbReference>